<evidence type="ECO:0000259" key="1">
    <source>
        <dbReference type="Pfam" id="PF05368"/>
    </source>
</evidence>
<sequence length="288" mass="31977">MKYLITGATGNLGTRVVHNLIKLVGSESITAAVHTPSKANLIKELGVNLVSIDYLNVDSMVQAFKKQDVVIYIPSKTYSMLQRITEFENSIKALKLSNVHNVVFVSFYADQENNPFTMSPYYGYAPRKLAGSGLAYAVIRNSLYADPLVPYLPELIERKHLIYPVGDQAMSFITQDDSAESIAKLAMQPNLRDHGQIYTVTQDNSLTMPELGKIMTTITDHTIGYEPVTTKEFGEIYAPDGDGEELASMYAAGALGLFDQVTNDFKTITGHAPENMLNFLSRNYVERK</sequence>
<dbReference type="AlphaFoldDB" id="A0A7H1MLR8"/>
<dbReference type="Gene3D" id="3.90.25.10">
    <property type="entry name" value="UDP-galactose 4-epimerase, domain 1"/>
    <property type="match status" value="1"/>
</dbReference>
<dbReference type="InterPro" id="IPR036291">
    <property type="entry name" value="NAD(P)-bd_dom_sf"/>
</dbReference>
<dbReference type="InterPro" id="IPR008030">
    <property type="entry name" value="NmrA-like"/>
</dbReference>
<gene>
    <name evidence="2" type="ORF">FY536_03490</name>
</gene>
<organism evidence="2 3">
    <name type="scientific">Weissella koreensis</name>
    <dbReference type="NCBI Taxonomy" id="165096"/>
    <lineage>
        <taxon>Bacteria</taxon>
        <taxon>Bacillati</taxon>
        <taxon>Bacillota</taxon>
        <taxon>Bacilli</taxon>
        <taxon>Lactobacillales</taxon>
        <taxon>Lactobacillaceae</taxon>
        <taxon>Weissella</taxon>
    </lineage>
</organism>
<name>A0A7H1MLR8_9LACO</name>
<dbReference type="PANTHER" id="PTHR47129">
    <property type="entry name" value="QUINONE OXIDOREDUCTASE 2"/>
    <property type="match status" value="1"/>
</dbReference>
<dbReference type="CDD" id="cd05269">
    <property type="entry name" value="TMR_SDR_a"/>
    <property type="match status" value="1"/>
</dbReference>
<reference evidence="2 3" key="1">
    <citation type="submission" date="2019-08" db="EMBL/GenBank/DDBJ databases">
        <authorList>
            <person name="Chang H.C."/>
            <person name="Mun S.Y."/>
        </authorList>
    </citation>
    <scope>NUCLEOTIDE SEQUENCE [LARGE SCALE GENOMIC DNA]</scope>
    <source>
        <strain evidence="2 3">SK</strain>
    </source>
</reference>
<dbReference type="SUPFAM" id="SSF51735">
    <property type="entry name" value="NAD(P)-binding Rossmann-fold domains"/>
    <property type="match status" value="1"/>
</dbReference>
<dbReference type="Pfam" id="PF05368">
    <property type="entry name" value="NmrA"/>
    <property type="match status" value="1"/>
</dbReference>
<dbReference type="EMBL" id="CP043431">
    <property type="protein sequence ID" value="QNT64404.1"/>
    <property type="molecule type" value="Genomic_DNA"/>
</dbReference>
<dbReference type="Proteomes" id="UP000516446">
    <property type="component" value="Chromosome"/>
</dbReference>
<dbReference type="RefSeq" id="WP_006846130.1">
    <property type="nucleotide sequence ID" value="NZ_CP026847.1"/>
</dbReference>
<dbReference type="Gene3D" id="3.40.50.720">
    <property type="entry name" value="NAD(P)-binding Rossmann-like Domain"/>
    <property type="match status" value="1"/>
</dbReference>
<evidence type="ECO:0000313" key="3">
    <source>
        <dbReference type="Proteomes" id="UP000516446"/>
    </source>
</evidence>
<protein>
    <submittedName>
        <fullName evidence="2">SDR family oxidoreductase</fullName>
    </submittedName>
</protein>
<keyword evidence="3" id="KW-1185">Reference proteome</keyword>
<accession>A0A7H1MLR8</accession>
<proteinExistence type="predicted"/>
<feature type="domain" description="NmrA-like" evidence="1">
    <location>
        <begin position="4"/>
        <end position="251"/>
    </location>
</feature>
<dbReference type="InterPro" id="IPR052718">
    <property type="entry name" value="NmrA-type_oxidoreductase"/>
</dbReference>
<dbReference type="PANTHER" id="PTHR47129:SF1">
    <property type="entry name" value="NMRA-LIKE DOMAIN-CONTAINING PROTEIN"/>
    <property type="match status" value="1"/>
</dbReference>
<evidence type="ECO:0000313" key="2">
    <source>
        <dbReference type="EMBL" id="QNT64404.1"/>
    </source>
</evidence>